<evidence type="ECO:0000256" key="3">
    <source>
        <dbReference type="ARBA" id="ARBA00023157"/>
    </source>
</evidence>
<organism evidence="7 8">
    <name type="scientific">Cherax quadricarinatus</name>
    <name type="common">Australian red claw crayfish</name>
    <dbReference type="NCBI Taxonomy" id="27406"/>
    <lineage>
        <taxon>Eukaryota</taxon>
        <taxon>Metazoa</taxon>
        <taxon>Ecdysozoa</taxon>
        <taxon>Arthropoda</taxon>
        <taxon>Crustacea</taxon>
        <taxon>Multicrustacea</taxon>
        <taxon>Malacostraca</taxon>
        <taxon>Eumalacostraca</taxon>
        <taxon>Eucarida</taxon>
        <taxon>Decapoda</taxon>
        <taxon>Pleocyemata</taxon>
        <taxon>Astacidea</taxon>
        <taxon>Parastacoidea</taxon>
        <taxon>Parastacidae</taxon>
        <taxon>Cherax</taxon>
    </lineage>
</organism>
<dbReference type="Pfam" id="PF07648">
    <property type="entry name" value="Kazal_2"/>
    <property type="match status" value="1"/>
</dbReference>
<feature type="region of interest" description="Disordered" evidence="4">
    <location>
        <begin position="1"/>
        <end position="32"/>
    </location>
</feature>
<evidence type="ECO:0000256" key="1">
    <source>
        <dbReference type="ARBA" id="ARBA00022690"/>
    </source>
</evidence>
<keyword evidence="5" id="KW-1133">Transmembrane helix</keyword>
<dbReference type="Gene3D" id="3.30.60.30">
    <property type="match status" value="1"/>
</dbReference>
<evidence type="ECO:0000256" key="4">
    <source>
        <dbReference type="SAM" id="MobiDB-lite"/>
    </source>
</evidence>
<dbReference type="InterPro" id="IPR050653">
    <property type="entry name" value="Prot_Inhib_GrowthFact_Antg"/>
</dbReference>
<dbReference type="EMBL" id="JARKIK010000072">
    <property type="protein sequence ID" value="KAK8728229.1"/>
    <property type="molecule type" value="Genomic_DNA"/>
</dbReference>
<dbReference type="Proteomes" id="UP001445076">
    <property type="component" value="Unassembled WGS sequence"/>
</dbReference>
<evidence type="ECO:0000313" key="7">
    <source>
        <dbReference type="EMBL" id="KAK8728229.1"/>
    </source>
</evidence>
<dbReference type="CDD" id="cd00104">
    <property type="entry name" value="KAZAL_FS"/>
    <property type="match status" value="1"/>
</dbReference>
<sequence length="123" mass="13196">TPVSHHQETVNPRQSLSGYSQPPSVTVRRQSPPSVTIMTAVVVPLTATALLVALLLLLPAKMAADSEECQSSCSEDYTPVCGTDGETYANLCRLELAHCLDPNTDLDYSGECDRGNKDSNESN</sequence>
<dbReference type="InterPro" id="IPR036058">
    <property type="entry name" value="Kazal_dom_sf"/>
</dbReference>
<dbReference type="PROSITE" id="PS51465">
    <property type="entry name" value="KAZAL_2"/>
    <property type="match status" value="1"/>
</dbReference>
<evidence type="ECO:0000256" key="5">
    <source>
        <dbReference type="SAM" id="Phobius"/>
    </source>
</evidence>
<dbReference type="AlphaFoldDB" id="A0AAW0WKB7"/>
<dbReference type="GO" id="GO:0005576">
    <property type="term" value="C:extracellular region"/>
    <property type="evidence" value="ECO:0007669"/>
    <property type="project" value="TreeGrafter"/>
</dbReference>
<feature type="compositionally biased region" description="Polar residues" evidence="4">
    <location>
        <begin position="9"/>
        <end position="32"/>
    </location>
</feature>
<proteinExistence type="predicted"/>
<comment type="caution">
    <text evidence="7">The sequence shown here is derived from an EMBL/GenBank/DDBJ whole genome shotgun (WGS) entry which is preliminary data.</text>
</comment>
<keyword evidence="1" id="KW-0646">Protease inhibitor</keyword>
<keyword evidence="8" id="KW-1185">Reference proteome</keyword>
<protein>
    <recommendedName>
        <fullName evidence="6">Kazal-like domain-containing protein</fullName>
    </recommendedName>
</protein>
<dbReference type="PANTHER" id="PTHR10913">
    <property type="entry name" value="FOLLISTATIN-RELATED"/>
    <property type="match status" value="1"/>
</dbReference>
<keyword evidence="3" id="KW-1015">Disulfide bond</keyword>
<evidence type="ECO:0000259" key="6">
    <source>
        <dbReference type="PROSITE" id="PS51465"/>
    </source>
</evidence>
<feature type="region of interest" description="Disordered" evidence="4">
    <location>
        <begin position="102"/>
        <end position="123"/>
    </location>
</feature>
<name>A0AAW0WKB7_CHEQU</name>
<gene>
    <name evidence="7" type="ORF">OTU49_009181</name>
</gene>
<feature type="compositionally biased region" description="Basic and acidic residues" evidence="4">
    <location>
        <begin position="111"/>
        <end position="123"/>
    </location>
</feature>
<accession>A0AAW0WKB7</accession>
<feature type="non-terminal residue" evidence="7">
    <location>
        <position position="1"/>
    </location>
</feature>
<keyword evidence="2" id="KW-0722">Serine protease inhibitor</keyword>
<dbReference type="SMART" id="SM00280">
    <property type="entry name" value="KAZAL"/>
    <property type="match status" value="1"/>
</dbReference>
<keyword evidence="5" id="KW-0812">Transmembrane</keyword>
<dbReference type="PANTHER" id="PTHR10913:SF45">
    <property type="entry name" value="FOLLISTATIN, ISOFORM A-RELATED"/>
    <property type="match status" value="1"/>
</dbReference>
<keyword evidence="5" id="KW-0472">Membrane</keyword>
<dbReference type="InterPro" id="IPR002350">
    <property type="entry name" value="Kazal_dom"/>
</dbReference>
<evidence type="ECO:0000313" key="8">
    <source>
        <dbReference type="Proteomes" id="UP001445076"/>
    </source>
</evidence>
<feature type="transmembrane region" description="Helical" evidence="5">
    <location>
        <begin position="37"/>
        <end position="58"/>
    </location>
</feature>
<reference evidence="7 8" key="1">
    <citation type="journal article" date="2024" name="BMC Genomics">
        <title>Genome assembly of redclaw crayfish (Cherax quadricarinatus) provides insights into its immune adaptation and hypoxia tolerance.</title>
        <authorList>
            <person name="Liu Z."/>
            <person name="Zheng J."/>
            <person name="Li H."/>
            <person name="Fang K."/>
            <person name="Wang S."/>
            <person name="He J."/>
            <person name="Zhou D."/>
            <person name="Weng S."/>
            <person name="Chi M."/>
            <person name="Gu Z."/>
            <person name="He J."/>
            <person name="Li F."/>
            <person name="Wang M."/>
        </authorList>
    </citation>
    <scope>NUCLEOTIDE SEQUENCE [LARGE SCALE GENOMIC DNA]</scope>
    <source>
        <strain evidence="7">ZL_2023a</strain>
    </source>
</reference>
<feature type="domain" description="Kazal-like" evidence="6">
    <location>
        <begin position="63"/>
        <end position="114"/>
    </location>
</feature>
<evidence type="ECO:0000256" key="2">
    <source>
        <dbReference type="ARBA" id="ARBA00022900"/>
    </source>
</evidence>
<dbReference type="SUPFAM" id="SSF100895">
    <property type="entry name" value="Kazal-type serine protease inhibitors"/>
    <property type="match status" value="1"/>
</dbReference>